<keyword evidence="3" id="KW-0381">Hypersensitive response</keyword>
<dbReference type="GO" id="GO:0043531">
    <property type="term" value="F:ADP binding"/>
    <property type="evidence" value="ECO:0007669"/>
    <property type="project" value="InterPro"/>
</dbReference>
<keyword evidence="11" id="KW-1185">Reference proteome</keyword>
<keyword evidence="2" id="KW-0433">Leucine-rich repeat</keyword>
<evidence type="ECO:0000256" key="6">
    <source>
        <dbReference type="SAM" id="MobiDB-lite"/>
    </source>
</evidence>
<organism evidence="10 11">
    <name type="scientific">Oldenlandia corymbosa var. corymbosa</name>
    <dbReference type="NCBI Taxonomy" id="529605"/>
    <lineage>
        <taxon>Eukaryota</taxon>
        <taxon>Viridiplantae</taxon>
        <taxon>Streptophyta</taxon>
        <taxon>Embryophyta</taxon>
        <taxon>Tracheophyta</taxon>
        <taxon>Spermatophyta</taxon>
        <taxon>Magnoliopsida</taxon>
        <taxon>eudicotyledons</taxon>
        <taxon>Gunneridae</taxon>
        <taxon>Pentapetalae</taxon>
        <taxon>asterids</taxon>
        <taxon>lamiids</taxon>
        <taxon>Gentianales</taxon>
        <taxon>Rubiaceae</taxon>
        <taxon>Rubioideae</taxon>
        <taxon>Spermacoceae</taxon>
        <taxon>Hedyotis-Oldenlandia complex</taxon>
        <taxon>Oldenlandia</taxon>
    </lineage>
</organism>
<comment type="function">
    <text evidence="1">Confers resistance to late blight (Phytophthora infestans) races carrying the avirulence gene Avr1. Resistance proteins guard the plant against pathogens that contain an appropriate avirulence protein via an indirect interaction with this avirulence protein. That triggers a defense system including the hypersensitive response, which restricts the pathogen growth.</text>
</comment>
<dbReference type="InterPro" id="IPR002182">
    <property type="entry name" value="NB-ARC"/>
</dbReference>
<dbReference type="SUPFAM" id="SSF52058">
    <property type="entry name" value="L domain-like"/>
    <property type="match status" value="1"/>
</dbReference>
<dbReference type="PANTHER" id="PTHR36766">
    <property type="entry name" value="PLANT BROAD-SPECTRUM MILDEW RESISTANCE PROTEIN RPW8"/>
    <property type="match status" value="1"/>
</dbReference>
<dbReference type="Gene3D" id="1.10.8.430">
    <property type="entry name" value="Helical domain of apoptotic protease-activating factors"/>
    <property type="match status" value="1"/>
</dbReference>
<dbReference type="InterPro" id="IPR042197">
    <property type="entry name" value="Apaf_helical"/>
</dbReference>
<feature type="domain" description="Disease resistance R13L4/SHOC-2-like LRR" evidence="9">
    <location>
        <begin position="959"/>
        <end position="1150"/>
    </location>
</feature>
<dbReference type="Gene3D" id="3.80.10.10">
    <property type="entry name" value="Ribonuclease Inhibitor"/>
    <property type="match status" value="1"/>
</dbReference>
<dbReference type="Pfam" id="PF00931">
    <property type="entry name" value="NB-ARC"/>
    <property type="match status" value="2"/>
</dbReference>
<gene>
    <name evidence="10" type="ORF">OLC1_LOCUS16149</name>
</gene>
<dbReference type="GO" id="GO:0009626">
    <property type="term" value="P:plant-type hypersensitive response"/>
    <property type="evidence" value="ECO:0007669"/>
    <property type="project" value="UniProtKB-KW"/>
</dbReference>
<evidence type="ECO:0000259" key="9">
    <source>
        <dbReference type="Pfam" id="PF23598"/>
    </source>
</evidence>
<dbReference type="InterPro" id="IPR027417">
    <property type="entry name" value="P-loop_NTPase"/>
</dbReference>
<evidence type="ECO:0000256" key="2">
    <source>
        <dbReference type="ARBA" id="ARBA00022614"/>
    </source>
</evidence>
<dbReference type="EMBL" id="OX459122">
    <property type="protein sequence ID" value="CAI9107962.1"/>
    <property type="molecule type" value="Genomic_DNA"/>
</dbReference>
<proteinExistence type="predicted"/>
<dbReference type="PRINTS" id="PR00364">
    <property type="entry name" value="DISEASERSIST"/>
</dbReference>
<dbReference type="Gene3D" id="3.40.50.300">
    <property type="entry name" value="P-loop containing nucleotide triphosphate hydrolases"/>
    <property type="match status" value="1"/>
</dbReference>
<evidence type="ECO:0000256" key="4">
    <source>
        <dbReference type="ARBA" id="ARBA00022737"/>
    </source>
</evidence>
<dbReference type="InterPro" id="IPR032675">
    <property type="entry name" value="LRR_dom_sf"/>
</dbReference>
<protein>
    <submittedName>
        <fullName evidence="10">OLC1v1007458C1</fullName>
    </submittedName>
</protein>
<feature type="region of interest" description="Disordered" evidence="6">
    <location>
        <begin position="482"/>
        <end position="548"/>
    </location>
</feature>
<reference evidence="10" key="1">
    <citation type="submission" date="2023-03" db="EMBL/GenBank/DDBJ databases">
        <authorList>
            <person name="Julca I."/>
        </authorList>
    </citation>
    <scope>NUCLEOTIDE SEQUENCE</scope>
</reference>
<dbReference type="Pfam" id="PF12061">
    <property type="entry name" value="NB-LRR"/>
    <property type="match status" value="1"/>
</dbReference>
<evidence type="ECO:0000256" key="1">
    <source>
        <dbReference type="ARBA" id="ARBA00002074"/>
    </source>
</evidence>
<dbReference type="InterPro" id="IPR055414">
    <property type="entry name" value="LRR_R13L4/SHOC2-like"/>
</dbReference>
<feature type="domain" description="NB-ARC" evidence="7">
    <location>
        <begin position="725"/>
        <end position="819"/>
    </location>
</feature>
<dbReference type="InterPro" id="IPR021929">
    <property type="entry name" value="R1A-like_N"/>
</dbReference>
<evidence type="ECO:0000313" key="10">
    <source>
        <dbReference type="EMBL" id="CAI9107962.1"/>
    </source>
</evidence>
<evidence type="ECO:0000256" key="5">
    <source>
        <dbReference type="ARBA" id="ARBA00022821"/>
    </source>
</evidence>
<evidence type="ECO:0000259" key="8">
    <source>
        <dbReference type="Pfam" id="PF12061"/>
    </source>
</evidence>
<feature type="domain" description="Late blight resistance protein R1A-like N-terminal" evidence="8">
    <location>
        <begin position="97"/>
        <end position="347"/>
    </location>
</feature>
<keyword evidence="4" id="KW-0677">Repeat</keyword>
<feature type="domain" description="NB-ARC" evidence="7">
    <location>
        <begin position="555"/>
        <end position="687"/>
    </location>
</feature>
<evidence type="ECO:0000313" key="11">
    <source>
        <dbReference type="Proteomes" id="UP001161247"/>
    </source>
</evidence>
<dbReference type="SUPFAM" id="SSF52540">
    <property type="entry name" value="P-loop containing nucleoside triphosphate hydrolases"/>
    <property type="match status" value="1"/>
</dbReference>
<dbReference type="Proteomes" id="UP001161247">
    <property type="component" value="Chromosome 5"/>
</dbReference>
<dbReference type="PANTHER" id="PTHR36766:SF70">
    <property type="entry name" value="DISEASE RESISTANCE PROTEIN RGA4"/>
    <property type="match status" value="1"/>
</dbReference>
<name>A0AAV1DJ79_OLDCO</name>
<dbReference type="Pfam" id="PF23598">
    <property type="entry name" value="LRR_14"/>
    <property type="match status" value="1"/>
</dbReference>
<evidence type="ECO:0000259" key="7">
    <source>
        <dbReference type="Pfam" id="PF00931"/>
    </source>
</evidence>
<evidence type="ECO:0000256" key="3">
    <source>
        <dbReference type="ARBA" id="ARBA00022667"/>
    </source>
</evidence>
<keyword evidence="5" id="KW-0611">Plant defense</keyword>
<dbReference type="AlphaFoldDB" id="A0AAV1DJ79"/>
<accession>A0AAV1DJ79</accession>
<feature type="compositionally biased region" description="Polar residues" evidence="6">
    <location>
        <begin position="482"/>
        <end position="531"/>
    </location>
</feature>
<feature type="compositionally biased region" description="Low complexity" evidence="6">
    <location>
        <begin position="532"/>
        <end position="545"/>
    </location>
</feature>
<sequence length="1276" mass="145661">MASSVMISTIFSSLQTWEVNRDAKPEFVHELRLMKVKLRNLMAFVVSAKTLGKDAHLESLLLRIEISVARYSKEIQRVCGGEPDVLLKWFLIIVDEIIRFEEELHARYSDMFPDHKNQSSSSSLTAKEIVGIIDSVLENLVDFPLIFRDQNSHLLPLVNAMDALRTQMKFLKNFLQFVVVFEPTPDPENLLSHFEAVAINAARLFIGIPVDEFDEKWSLEMQNKCLVLLQQIKPVDPQVCQIYTEALSSFKSSTLLLQTDAQVCQDFLDSLISDLWDLLRLDAGYLDSKKNQWQVLYEGLRYLRTILKRKPQQPEKVDGKVRDQIGTLVRDAGVLIFSFHHSQPDETNHGLEDLVKRILVIQSEETEENDAAEVEFSTTNVVEFVDSLLGDLKELTSCNGDPTSKSHVQTIQDELNSLRSSFKEAEGFLPLQNRVLDVAYRVEFLLDQLAVGDIPDSLSLLSDSIVKDLVNIKADLLQISCTSPQSPSSATNEAVISSQDHTQLESTTDQSRQWTSSNTSNAENLHGQSEITSSSQSPQKPSSTTNDAVDLHGQAESIMNQLKSGTKNLKAVAIWGMPGVGKTTLASKIYNDQRIMKHFAVRAWCPVSEQFDKRKVLIEILNQINEMTAQKLAEKRKELFNILEQIDPKRFSELTEEDFADKGKMLKEFLDQMNKMPVEASTRKREVFCNLLKEIDEGKYLKMGNEALADNRKVLSELFALIYPERYSEMDEKALEEKVARCLKRKKYLIYLDDVWSTKDWDSLSLSFPDDSTESRIMVTSRPSNIVPRPMLESEPHLLNPLTTDQGFKLLQSKLFPGEDWPPILSEFGWQFAEYCKGIPLTIVTVAGLLAKVERQSWNNILEDLVSGASSGAETYETFMNAMELKKESFFHLLNGVHDQLSDFNEPRYLRRLCIYYEGKGFKDSKLFCPRARSLMLFSSQKKPGYEQYWLATSFIIPIFKLLKVLDLEQIHLGDEFPSEIEILLQLRYLSVRGGMEAIPASVGKLSNLETLIVYLERVHLNVSFPRTLWNLKKLKWLFINSGGGILPVENLEDSPVLQELESLSCAVIYSHAIMEKQLRKFPNIRRLKCDLSRLFAQNQNLNEIVVPGFLEKLESLHLLLSDLTLMKQKRHATFDFSLPANLKKLTLSRFGLPWEKISAIGKELNQLEVLKLLDSCFVGDTWEMQYDEFQNLRYLKLARLDLVNWTADASFEYLEKLVLESCSNLVDIPSCLGSVTKLETIDVISCSDSLESVVQEIEREQKEDWGNKSFRVRSR</sequence>